<evidence type="ECO:0000259" key="3">
    <source>
        <dbReference type="Pfam" id="PF16335"/>
    </source>
</evidence>
<organism evidence="5 6">
    <name type="scientific">Flavihumibacter petaseus NBRC 106054</name>
    <dbReference type="NCBI Taxonomy" id="1220578"/>
    <lineage>
        <taxon>Bacteria</taxon>
        <taxon>Pseudomonadati</taxon>
        <taxon>Bacteroidota</taxon>
        <taxon>Chitinophagia</taxon>
        <taxon>Chitinophagales</taxon>
        <taxon>Chitinophagaceae</taxon>
        <taxon>Flavihumibacter</taxon>
    </lineage>
</organism>
<dbReference type="InterPro" id="IPR032515">
    <property type="entry name" value="DUF4964"/>
</dbReference>
<dbReference type="PANTHER" id="PTHR31987">
    <property type="entry name" value="GLUTAMINASE A-RELATED"/>
    <property type="match status" value="1"/>
</dbReference>
<dbReference type="SUPFAM" id="SSF49785">
    <property type="entry name" value="Galactose-binding domain-like"/>
    <property type="match status" value="1"/>
</dbReference>
<dbReference type="Pfam" id="PF17168">
    <property type="entry name" value="DUF5127"/>
    <property type="match status" value="1"/>
</dbReference>
<protein>
    <recommendedName>
        <fullName evidence="7">Glutaminase</fullName>
    </recommendedName>
</protein>
<evidence type="ECO:0008006" key="7">
    <source>
        <dbReference type="Google" id="ProtNLM"/>
    </source>
</evidence>
<dbReference type="AlphaFoldDB" id="A0A0E9MVN4"/>
<evidence type="ECO:0000259" key="2">
    <source>
        <dbReference type="Pfam" id="PF16334"/>
    </source>
</evidence>
<feature type="domain" description="DUF4964" evidence="2">
    <location>
        <begin position="20"/>
        <end position="87"/>
    </location>
</feature>
<dbReference type="PANTHER" id="PTHR31987:SF1">
    <property type="entry name" value="GLUTAMINASE A"/>
    <property type="match status" value="1"/>
</dbReference>
<gene>
    <name evidence="5" type="ORF">FPE01S_01_05620</name>
</gene>
<dbReference type="GO" id="GO:0005975">
    <property type="term" value="P:carbohydrate metabolic process"/>
    <property type="evidence" value="ECO:0007669"/>
    <property type="project" value="InterPro"/>
</dbReference>
<evidence type="ECO:0000259" key="4">
    <source>
        <dbReference type="Pfam" id="PF17168"/>
    </source>
</evidence>
<proteinExistence type="predicted"/>
<dbReference type="InterPro" id="IPR008979">
    <property type="entry name" value="Galactose-bd-like_sf"/>
</dbReference>
<feature type="chain" id="PRO_5002429836" description="Glutaminase" evidence="1">
    <location>
        <begin position="21"/>
        <end position="819"/>
    </location>
</feature>
<evidence type="ECO:0000256" key="1">
    <source>
        <dbReference type="SAM" id="SignalP"/>
    </source>
</evidence>
<keyword evidence="1" id="KW-0732">Signal</keyword>
<evidence type="ECO:0000313" key="5">
    <source>
        <dbReference type="EMBL" id="GAO41548.1"/>
    </source>
</evidence>
<dbReference type="Proteomes" id="UP000033121">
    <property type="component" value="Unassembled WGS sequence"/>
</dbReference>
<comment type="caution">
    <text evidence="5">The sequence shown here is derived from an EMBL/GenBank/DDBJ whole genome shotgun (WGS) entry which is preliminary data.</text>
</comment>
<feature type="signal peptide" evidence="1">
    <location>
        <begin position="1"/>
        <end position="20"/>
    </location>
</feature>
<dbReference type="STRING" id="1220578.FPE01S_01_05620"/>
<dbReference type="InterPro" id="IPR032514">
    <property type="entry name" value="GtaA_central"/>
</dbReference>
<feature type="domain" description="Glutaminase A N-terminal" evidence="4">
    <location>
        <begin position="247"/>
        <end position="469"/>
    </location>
</feature>
<sequence>MMKKIFAAAGLLAASLFAGAQEFRAPAYPLITHDPYFSIWSATDELAASPTRHWTGTSQSLLGLLRVDGKIYRFMGEKEKRYNTIVPAGDELNYTASYTETAPSADWMKPGFDDASWKKGQAPFGDNEGICKTIWRSRDIWTRRKVTINDLTFSKLLLKLQHDDDVEVFINGELAYAYKGFAGKFTYLPLSGTVLSKLKTGENLLAVHVTNTGGGAWLDAGLVDEVKDPADPEILVAQQESVSLNATQTKYKFTCGGIALEATFTSPLLLNNLDLLARPVTYLATSVKSTDGADHSVQLYLGVSTDLAVNLPVQEVSATSYKSGGLQILKAGTVEQPILKKKGDDVRIDWGYVYVAAAANPAINLKQNISEDMQGSKAFFGAGSSVAKGKHLLLNTSWDWGKVGFAARQQVVMLGYDDLESIQYFGTNLKPWWKKGPNATMEAQLAAAHTSYSSVIAKCVAFNKKMRDDAVKAGGENYARLCELAYRQSVAAHKLVKSPQGDLLFLSKENFSNGSINTVDITYPSAPMYLVYNPDLLKGMMNGIFYYSESGKWKKPFAAHDLGTYPLANGQTYGEDMPVEESGNMLILAAAITKVEKNTAYAAKHWNTLSVWADYLSKEGFDPANQLCTDDFAGHLARNANLSVKAIVALGGYAQMAAQLGKKDVAEKYQALAAGMVKKWMELADDGDHYSLTFEGKGTWSQKYNLVWDKLLGTNLFPATVYQKEIDYYLTRQNGFGLPLDSRRTYTKSDWILWTSALTDDRAKFDALIQPVYRFATETPSRVPLSDWHETTDGKMVGFQARSVVGGYFIKMLEAKLKK</sequence>
<dbReference type="Pfam" id="PF16335">
    <property type="entry name" value="GtaA_6_Hairpin"/>
    <property type="match status" value="1"/>
</dbReference>
<dbReference type="InterPro" id="IPR008928">
    <property type="entry name" value="6-hairpin_glycosidase_sf"/>
</dbReference>
<feature type="domain" description="Glutaminase A central" evidence="3">
    <location>
        <begin position="475"/>
        <end position="811"/>
    </location>
</feature>
<dbReference type="EMBL" id="BBWV01000001">
    <property type="protein sequence ID" value="GAO41548.1"/>
    <property type="molecule type" value="Genomic_DNA"/>
</dbReference>
<dbReference type="InterPro" id="IPR052743">
    <property type="entry name" value="Glutaminase_GtaA"/>
</dbReference>
<keyword evidence="6" id="KW-1185">Reference proteome</keyword>
<evidence type="ECO:0000313" key="6">
    <source>
        <dbReference type="Proteomes" id="UP000033121"/>
    </source>
</evidence>
<reference evidence="5 6" key="1">
    <citation type="submission" date="2015-04" db="EMBL/GenBank/DDBJ databases">
        <title>Whole genome shotgun sequence of Flavihumibacter petaseus NBRC 106054.</title>
        <authorList>
            <person name="Miyazawa S."/>
            <person name="Hosoyama A."/>
            <person name="Hashimoto M."/>
            <person name="Noguchi M."/>
            <person name="Tsuchikane K."/>
            <person name="Ohji S."/>
            <person name="Yamazoe A."/>
            <person name="Ichikawa N."/>
            <person name="Kimura A."/>
            <person name="Fujita N."/>
        </authorList>
    </citation>
    <scope>NUCLEOTIDE SEQUENCE [LARGE SCALE GENOMIC DNA]</scope>
    <source>
        <strain evidence="5 6">NBRC 106054</strain>
    </source>
</reference>
<dbReference type="Pfam" id="PF16334">
    <property type="entry name" value="DUF4964"/>
    <property type="match status" value="1"/>
</dbReference>
<dbReference type="SUPFAM" id="SSF48208">
    <property type="entry name" value="Six-hairpin glycosidases"/>
    <property type="match status" value="1"/>
</dbReference>
<dbReference type="Gene3D" id="2.60.120.260">
    <property type="entry name" value="Galactose-binding domain-like"/>
    <property type="match status" value="1"/>
</dbReference>
<accession>A0A0E9MVN4</accession>
<dbReference type="InterPro" id="IPR033433">
    <property type="entry name" value="GtaA_N"/>
</dbReference>
<name>A0A0E9MVN4_9BACT</name>